<keyword evidence="4" id="KW-1185">Reference proteome</keyword>
<feature type="region of interest" description="Disordered" evidence="1">
    <location>
        <begin position="1057"/>
        <end position="1096"/>
    </location>
</feature>
<feature type="domain" description="DUF5776" evidence="2">
    <location>
        <begin position="1300"/>
        <end position="1366"/>
    </location>
</feature>
<accession>A0A4P6ZL24</accession>
<dbReference type="EMBL" id="CP034726">
    <property type="protein sequence ID" value="QBP18486.1"/>
    <property type="molecule type" value="Genomic_DNA"/>
</dbReference>
<organism evidence="3 4">
    <name type="scientific">Acetilactobacillus jinshanensis</name>
    <dbReference type="NCBI Taxonomy" id="1720083"/>
    <lineage>
        <taxon>Bacteria</taxon>
        <taxon>Bacillati</taxon>
        <taxon>Bacillota</taxon>
        <taxon>Bacilli</taxon>
        <taxon>Lactobacillales</taxon>
        <taxon>Lactobacillaceae</taxon>
        <taxon>Acetilactobacillus</taxon>
    </lineage>
</organism>
<feature type="compositionally biased region" description="Polar residues" evidence="1">
    <location>
        <begin position="173"/>
        <end position="184"/>
    </location>
</feature>
<evidence type="ECO:0000313" key="3">
    <source>
        <dbReference type="EMBL" id="QBP18486.1"/>
    </source>
</evidence>
<gene>
    <name evidence="3" type="ORF">ELX58_04910</name>
</gene>
<dbReference type="RefSeq" id="WP_133442045.1">
    <property type="nucleotide sequence ID" value="NZ_CP034726.1"/>
</dbReference>
<dbReference type="OrthoDB" id="2328848at2"/>
<feature type="region of interest" description="Disordered" evidence="1">
    <location>
        <begin position="148"/>
        <end position="184"/>
    </location>
</feature>
<dbReference type="Proteomes" id="UP000294321">
    <property type="component" value="Chromosome"/>
</dbReference>
<reference evidence="4" key="1">
    <citation type="submission" date="2018-12" db="EMBL/GenBank/DDBJ databases">
        <title>A new species of lactobacillus.</title>
        <authorList>
            <person name="Jian Y."/>
            <person name="Xin L."/>
            <person name="Hong Z.J."/>
            <person name="Ming L.Z."/>
            <person name="Hong X.Z."/>
        </authorList>
    </citation>
    <scope>NUCLEOTIDE SEQUENCE [LARGE SCALE GENOMIC DNA]</scope>
    <source>
        <strain evidence="4">HSLZ-75</strain>
    </source>
</reference>
<dbReference type="Pfam" id="PF19087">
    <property type="entry name" value="DUF5776"/>
    <property type="match status" value="1"/>
</dbReference>
<evidence type="ECO:0000256" key="1">
    <source>
        <dbReference type="SAM" id="MobiDB-lite"/>
    </source>
</evidence>
<evidence type="ECO:0000259" key="2">
    <source>
        <dbReference type="Pfam" id="PF19087"/>
    </source>
</evidence>
<evidence type="ECO:0000313" key="4">
    <source>
        <dbReference type="Proteomes" id="UP000294321"/>
    </source>
</evidence>
<protein>
    <recommendedName>
        <fullName evidence="2">DUF5776 domain-containing protein</fullName>
    </recommendedName>
</protein>
<proteinExistence type="predicted"/>
<dbReference type="InterPro" id="IPR044081">
    <property type="entry name" value="DUF5776"/>
</dbReference>
<dbReference type="KEGG" id="lji:ELX58_04910"/>
<sequence length="1370" mass="150518">MILIMLLVLLVVNNPVPLATKKYLQNSANYNEFIPAGYTLDVSNLSTPLPTVGKVPTYYTNKTQNVYVVVNPIVHTAMVKYWYYDVDSQGKLKPKLLKSDSVNLDQLKSELQKNAVTHVNKSDGTTYTTYQRYEFPVHNADGTTTEWLLPAGGGSDDSANDYPSDVSDAASPTGKTPNPYQPNSVGGVFPDIENIETEENNHFTPGSKNGTPTTPTLNIYGEKLGTVNFEFVTPSQNGGSDVVLTPTIPSDINRSDLSVNPKTGIISSTGVIGTSHALDGNAYDIDGTLTPFMPKNYATSDIFYNSHHYALDHYITNRSDVTFDKNDTDSSQPADSTFDYTEHPQLVKVQVTNLDHYRSTIFVKVMDGKNNIATYDPQNQWDQKFDIAPYMADVLASPDYTYDNTEYVEPSGKKVTYGNNNMYFTNSNQTIVINVHHNPYNGTIKLMHNGQQVGSDFTFNGLSGDSDTPETVQIPSDYKVAKGSSAHVVLNVSNPTQVVNLTKLYTGTIKLVDSATHKQVGSDQVFPDLPSDRTTTEPVTLPSGYQLAPTNPGLTAPNTALINFTAKTTSPVVVNVVKNSSSSTTTPTTYPAKIVFMDNGTQVGSDNYGELSSKYSSTRLVTPPSGYTLANSSDSIINFSVNKKTIPVDVNQITNYTGIIKLIDNAGNQVGSDQTFTNLPVGNLYEGRKSGKETTTAETAQLPSDYQLASPSTTALVKFDFDQSTAVVHVAPKSKSSTSTTPSTYTGTVDFMDNGTQVGTQSISGLSGNVSKPASALTLPSGDDLVDPAAIVSFTPNNAMATVNVYNQSEATDATSYTGIIKLINNNTGAQVGSDQVFPNLSTNDNMTEMASIPSDYQLTPGFNASVTFNSKQGGTDTQEVKVVPLRTTITVYYEDSMNGFPIYPAGFHQGYKGQKFNLQLFLNGIPSDYYTTPVDTIWTPNNKPVSDFDEQNHTVYVKFQMRKGTINIIYVNANDPSNVISRTSVIAPVSTFTPDGTGRYPTPFDVTKYESGSDLPSGYEFAGKVINNTYQFNKGTQTVDVYVKAVPQPAPYVPAPTTPATPAPQTHTTKPVAQGTETNLGDPVQYNAGTRSDPDMVTYKGKQYPVHYANGMSTITVKVRVPVRNKRGKVVKRHGKPVYRYKSKIVSTSLPVPHTMTPNTIRAVDQIDFDKPAKHVWTSRGLDNALKAAAPGEIVSYYGHKFARVSVPNHFRYFWITKDTLAHLHMTNIGNTRKFVQALKSHHLLTIFINRIYVAHTKKANYVRYEIKLNHHYYMVTARDDYVPNAYWQKSDFNAKRAHAVRVTHECEMYTSQRYGKKTLIKPIHVGTVLHVKKVIFIGKHGKSFEQTRLLLTNGKYVTANKNFVQIMK</sequence>
<name>A0A4P6ZL24_9LACO</name>